<dbReference type="Pfam" id="PF01370">
    <property type="entry name" value="Epimerase"/>
    <property type="match status" value="1"/>
</dbReference>
<comment type="caution">
    <text evidence="2">The sequence shown here is derived from an EMBL/GenBank/DDBJ whole genome shotgun (WGS) entry which is preliminary data.</text>
</comment>
<evidence type="ECO:0000259" key="1">
    <source>
        <dbReference type="Pfam" id="PF01370"/>
    </source>
</evidence>
<dbReference type="SUPFAM" id="SSF51735">
    <property type="entry name" value="NAD(P)-binding Rossmann-fold domains"/>
    <property type="match status" value="1"/>
</dbReference>
<dbReference type="OrthoDB" id="9776016at2"/>
<dbReference type="InterPro" id="IPR036291">
    <property type="entry name" value="NAD(P)-bd_dom_sf"/>
</dbReference>
<dbReference type="InterPro" id="IPR001509">
    <property type="entry name" value="Epimerase_deHydtase"/>
</dbReference>
<evidence type="ECO:0000313" key="3">
    <source>
        <dbReference type="Proteomes" id="UP000252585"/>
    </source>
</evidence>
<dbReference type="AlphaFoldDB" id="A0A368Y9Y9"/>
<protein>
    <submittedName>
        <fullName evidence="2">Nucleoside-diphosphate-sugar epimerase</fullName>
    </submittedName>
</protein>
<dbReference type="Proteomes" id="UP000252585">
    <property type="component" value="Unassembled WGS sequence"/>
</dbReference>
<proteinExistence type="predicted"/>
<name>A0A368Y9Y9_9BACI</name>
<reference evidence="2 3" key="1">
    <citation type="submission" date="2018-07" db="EMBL/GenBank/DDBJ databases">
        <title>Genomic Encyclopedia of Type Strains, Phase IV (KMG-IV): sequencing the most valuable type-strain genomes for metagenomic binning, comparative biology and taxonomic classification.</title>
        <authorList>
            <person name="Goeker M."/>
        </authorList>
    </citation>
    <scope>NUCLEOTIDE SEQUENCE [LARGE SCALE GENOMIC DNA]</scope>
    <source>
        <strain evidence="2 3">DSM 27696</strain>
    </source>
</reference>
<dbReference type="InterPro" id="IPR050177">
    <property type="entry name" value="Lipid_A_modif_metabolic_enz"/>
</dbReference>
<dbReference type="PANTHER" id="PTHR43245">
    <property type="entry name" value="BIFUNCTIONAL POLYMYXIN RESISTANCE PROTEIN ARNA"/>
    <property type="match status" value="1"/>
</dbReference>
<dbReference type="RefSeq" id="WP_114351698.1">
    <property type="nucleotide sequence ID" value="NZ_QPJJ01000002.1"/>
</dbReference>
<sequence>MKVLFIGGTGLISSAASKLAVEKGHELYLLNRGKRNAFVPEGAHVIQGDIHNRQEMKALLDDAYFDVVVNWINFTQEDVERDIAYFTGKTNQYIFISTVATYQRPPAYYILDESTPQHNPGWDYATNKIAAEERLRKEYRENDFPVTIVRPSHTYGKTAIPFAVNSPTHPWTLIDRMQKGKKIIVPGDGTSLWSLTHNTDFAKGLVGLLGNIQTLGHGFHITSDEVKTWDQYLKVIGQAVGIEPKIIHMTSETISKFIPELEGPLFGDLSNSYVVDNTKIKTFVPEYQATTNFENGIRQSIAYFEANPELQRIDVAFNKKMDKAIEVYETFLKSIDGEG</sequence>
<dbReference type="Gene3D" id="3.40.50.720">
    <property type="entry name" value="NAD(P)-binding Rossmann-like Domain"/>
    <property type="match status" value="1"/>
</dbReference>
<accession>A0A368Y9Y9</accession>
<organism evidence="2 3">
    <name type="scientific">Saliterribacillus persicus</name>
    <dbReference type="NCBI Taxonomy" id="930114"/>
    <lineage>
        <taxon>Bacteria</taxon>
        <taxon>Bacillati</taxon>
        <taxon>Bacillota</taxon>
        <taxon>Bacilli</taxon>
        <taxon>Bacillales</taxon>
        <taxon>Bacillaceae</taxon>
        <taxon>Saliterribacillus</taxon>
    </lineage>
</organism>
<feature type="domain" description="NAD-dependent epimerase/dehydratase" evidence="1">
    <location>
        <begin position="4"/>
        <end position="217"/>
    </location>
</feature>
<dbReference type="EMBL" id="QPJJ01000002">
    <property type="protein sequence ID" value="RCW76935.1"/>
    <property type="molecule type" value="Genomic_DNA"/>
</dbReference>
<keyword evidence="3" id="KW-1185">Reference proteome</keyword>
<gene>
    <name evidence="2" type="ORF">DFR57_102210</name>
</gene>
<evidence type="ECO:0000313" key="2">
    <source>
        <dbReference type="EMBL" id="RCW76935.1"/>
    </source>
</evidence>